<comment type="pathway">
    <text evidence="1">Protein modification; protein ubiquitination.</text>
</comment>
<dbReference type="ZFIN" id="ZDB-GENE-070424-269">
    <property type="gene designation" value="asb5a"/>
</dbReference>
<protein>
    <submittedName>
        <fullName evidence="8">Uncharacterized protein isoform X2</fullName>
    </submittedName>
</protein>
<dbReference type="GO" id="GO:0035556">
    <property type="term" value="P:intracellular signal transduction"/>
    <property type="evidence" value="ECO:0007669"/>
    <property type="project" value="InterPro"/>
</dbReference>
<dbReference type="Gene3D" id="1.10.750.20">
    <property type="entry name" value="SOCS box"/>
    <property type="match status" value="1"/>
</dbReference>
<dbReference type="PROSITE" id="PS50225">
    <property type="entry name" value="SOCS"/>
    <property type="match status" value="1"/>
</dbReference>
<reference evidence="8" key="1">
    <citation type="submission" date="2025-08" db="UniProtKB">
        <authorList>
            <consortium name="RefSeq"/>
        </authorList>
    </citation>
    <scope>IDENTIFICATION</scope>
    <source>
        <strain evidence="8">Tuebingen</strain>
        <tissue evidence="8">Fibroblasts and whole tissue</tissue>
    </source>
</reference>
<evidence type="ECO:0000313" key="7">
    <source>
        <dbReference type="Proteomes" id="UP000000437"/>
    </source>
</evidence>
<dbReference type="InterPro" id="IPR051573">
    <property type="entry name" value="Ankyrin-SOCS_box_domain"/>
</dbReference>
<comment type="similarity">
    <text evidence="2">Belongs to the ankyrin SOCS box (ASB) family.</text>
</comment>
<sequence length="288" mass="31245">MKGGHDDDDDVWNASAVILDIDSGSWADRSALHDAASQGRLLALKTLIAQGHSVNVLTIDHISPLHEACIGGHVACARALVDAGANVNVTAIDGVTPLFRACSAGSLACLELLLQSDARPQALAIFQPSPIHEAASRGHSKCVEMLVSWGVDVDFEIPHMGTPLYTACRCKEFLCARKLLDGGANVQRGSYMETPLHAASQKDCLSIVKLLLEFGADVNARNLQYKRAVEVAPPGSLTEGFLLIYEATPRSLSQLCRQQIRERLGRSRLHLLPHLPLPKAMKNFLQYR</sequence>
<evidence type="ECO:0000256" key="5">
    <source>
        <dbReference type="ARBA" id="ARBA00023043"/>
    </source>
</evidence>
<dbReference type="Pfam" id="PF07525">
    <property type="entry name" value="SOCS_box"/>
    <property type="match status" value="1"/>
</dbReference>
<dbReference type="PROSITE" id="PS50088">
    <property type="entry name" value="ANK_REPEAT"/>
    <property type="match status" value="4"/>
</dbReference>
<dbReference type="AlphaFoldDB" id="A0AB32T352"/>
<dbReference type="PROSITE" id="PS50297">
    <property type="entry name" value="ANK_REP_REGION"/>
    <property type="match status" value="3"/>
</dbReference>
<keyword evidence="5 6" id="KW-0040">ANK repeat</keyword>
<dbReference type="FunFam" id="1.10.750.20:FF:000001">
    <property type="entry name" value="Ankyrin repeat and SOCS box containing 1"/>
    <property type="match status" value="1"/>
</dbReference>
<dbReference type="PRINTS" id="PR01415">
    <property type="entry name" value="ANKYRIN"/>
</dbReference>
<dbReference type="InterPro" id="IPR002110">
    <property type="entry name" value="Ankyrin_rpt"/>
</dbReference>
<dbReference type="Gene3D" id="1.25.40.20">
    <property type="entry name" value="Ankyrin repeat-containing domain"/>
    <property type="match status" value="1"/>
</dbReference>
<dbReference type="FunFam" id="1.25.40.20:FF:000016">
    <property type="entry name" value="Ankyrin repeat and SOCS box containing 5"/>
    <property type="match status" value="1"/>
</dbReference>
<dbReference type="RefSeq" id="XP_068069306.2">
    <property type="nucleotide sequence ID" value="XM_068213205.2"/>
</dbReference>
<keyword evidence="7" id="KW-1185">Reference proteome</keyword>
<dbReference type="SUPFAM" id="SSF158235">
    <property type="entry name" value="SOCS box-like"/>
    <property type="match status" value="1"/>
</dbReference>
<dbReference type="SUPFAM" id="SSF48403">
    <property type="entry name" value="Ankyrin repeat"/>
    <property type="match status" value="1"/>
</dbReference>
<keyword evidence="4" id="KW-0833">Ubl conjugation pathway</keyword>
<dbReference type="InterPro" id="IPR001496">
    <property type="entry name" value="SOCS_box"/>
</dbReference>
<dbReference type="SMART" id="SM00969">
    <property type="entry name" value="SOCS_box"/>
    <property type="match status" value="1"/>
</dbReference>
<name>A0AB32T352_DANRE</name>
<evidence type="ECO:0000256" key="4">
    <source>
        <dbReference type="ARBA" id="ARBA00022786"/>
    </source>
</evidence>
<dbReference type="PANTHER" id="PTHR24136:SF55">
    <property type="entry name" value="ANKYRIN REPEAT AND SOCS BOX-CONTAINING 5A"/>
    <property type="match status" value="1"/>
</dbReference>
<evidence type="ECO:0000256" key="1">
    <source>
        <dbReference type="ARBA" id="ARBA00004906"/>
    </source>
</evidence>
<keyword evidence="3" id="KW-0677">Repeat</keyword>
<evidence type="ECO:0000256" key="6">
    <source>
        <dbReference type="PROSITE-ProRule" id="PRU00023"/>
    </source>
</evidence>
<dbReference type="PANTHER" id="PTHR24136">
    <property type="entry name" value="SOWAH (DROSOPHILA) HOMOLOG"/>
    <property type="match status" value="1"/>
</dbReference>
<dbReference type="SMART" id="SM00248">
    <property type="entry name" value="ANK"/>
    <property type="match status" value="6"/>
</dbReference>
<dbReference type="AGR" id="ZFIN:ZDB-GENE-070424-269"/>
<organism evidence="7 8">
    <name type="scientific">Danio rerio</name>
    <name type="common">Zebrafish</name>
    <name type="synonym">Brachydanio rerio</name>
    <dbReference type="NCBI Taxonomy" id="7955"/>
    <lineage>
        <taxon>Eukaryota</taxon>
        <taxon>Metazoa</taxon>
        <taxon>Chordata</taxon>
        <taxon>Craniata</taxon>
        <taxon>Vertebrata</taxon>
        <taxon>Euteleostomi</taxon>
        <taxon>Actinopterygii</taxon>
        <taxon>Neopterygii</taxon>
        <taxon>Teleostei</taxon>
        <taxon>Ostariophysi</taxon>
        <taxon>Cypriniformes</taxon>
        <taxon>Danionidae</taxon>
        <taxon>Danioninae</taxon>
        <taxon>Danio</taxon>
    </lineage>
</organism>
<accession>A0AB32T352</accession>
<dbReference type="CTD" id="550441"/>
<evidence type="ECO:0000313" key="9">
    <source>
        <dbReference type="ZFIN" id="ZDB-GENE-070424-269"/>
    </source>
</evidence>
<evidence type="ECO:0000256" key="3">
    <source>
        <dbReference type="ARBA" id="ARBA00022737"/>
    </source>
</evidence>
<proteinExistence type="inferred from homology"/>
<dbReference type="InterPro" id="IPR036770">
    <property type="entry name" value="Ankyrin_rpt-contain_sf"/>
</dbReference>
<dbReference type="InterPro" id="IPR036036">
    <property type="entry name" value="SOCS_box-like_dom_sf"/>
</dbReference>
<dbReference type="Proteomes" id="UP000000437">
    <property type="component" value="Chromosome 14"/>
</dbReference>
<evidence type="ECO:0000313" key="8">
    <source>
        <dbReference type="RefSeq" id="XP_068069306.2"/>
    </source>
</evidence>
<gene>
    <name evidence="8 9" type="primary">asb5a</name>
    <name evidence="8" type="synonym">si:dkeyp-115g4.2</name>
    <name evidence="8" type="synonym">zgc:112531</name>
</gene>
<evidence type="ECO:0000256" key="2">
    <source>
        <dbReference type="ARBA" id="ARBA00005949"/>
    </source>
</evidence>
<dbReference type="Pfam" id="PF12796">
    <property type="entry name" value="Ank_2"/>
    <property type="match status" value="2"/>
</dbReference>